<reference evidence="3" key="1">
    <citation type="submission" date="2017-09" db="EMBL/GenBank/DDBJ databases">
        <title>Depth-based differentiation of microbial function through sediment-hosted aquifers and enrichment of novel symbionts in the deep terrestrial subsurface.</title>
        <authorList>
            <person name="Probst A.J."/>
            <person name="Ladd B."/>
            <person name="Jarett J.K."/>
            <person name="Geller-Mcgrath D.E."/>
            <person name="Sieber C.M.K."/>
            <person name="Emerson J.B."/>
            <person name="Anantharaman K."/>
            <person name="Thomas B.C."/>
            <person name="Malmstrom R."/>
            <person name="Stieglmeier M."/>
            <person name="Klingl A."/>
            <person name="Woyke T."/>
            <person name="Ryan C.M."/>
            <person name="Banfield J.F."/>
        </authorList>
    </citation>
    <scope>NUCLEOTIDE SEQUENCE [LARGE SCALE GENOMIC DNA]</scope>
</reference>
<keyword evidence="1" id="KW-0472">Membrane</keyword>
<keyword evidence="1" id="KW-0812">Transmembrane</keyword>
<feature type="transmembrane region" description="Helical" evidence="1">
    <location>
        <begin position="47"/>
        <end position="65"/>
    </location>
</feature>
<protein>
    <submittedName>
        <fullName evidence="2">Uncharacterized protein</fullName>
    </submittedName>
</protein>
<comment type="caution">
    <text evidence="2">The sequence shown here is derived from an EMBL/GenBank/DDBJ whole genome shotgun (WGS) entry which is preliminary data.</text>
</comment>
<keyword evidence="1" id="KW-1133">Transmembrane helix</keyword>
<dbReference type="AlphaFoldDB" id="A0A2H0V4L9"/>
<name>A0A2H0V4L9_9BACT</name>
<evidence type="ECO:0000256" key="1">
    <source>
        <dbReference type="SAM" id="Phobius"/>
    </source>
</evidence>
<dbReference type="EMBL" id="PFAP01000023">
    <property type="protein sequence ID" value="PIR94022.1"/>
    <property type="molecule type" value="Genomic_DNA"/>
</dbReference>
<proteinExistence type="predicted"/>
<organism evidence="2 3">
    <name type="scientific">Candidatus Falkowbacteria bacterium CG10_big_fil_rev_8_21_14_0_10_39_11</name>
    <dbReference type="NCBI Taxonomy" id="1974565"/>
    <lineage>
        <taxon>Bacteria</taxon>
        <taxon>Candidatus Falkowiibacteriota</taxon>
    </lineage>
</organism>
<sequence>MPFFYEQKENETEQIITYKNQPLFYIVLLVVFGLTFFDFGYVWQYGLLGAFVVFLVFWIVGNWKVNKIVRKAMKKGEIQVTGSKLSFKNPVIVKIKKIR</sequence>
<accession>A0A2H0V4L9</accession>
<dbReference type="Proteomes" id="UP000229901">
    <property type="component" value="Unassembled WGS sequence"/>
</dbReference>
<evidence type="ECO:0000313" key="2">
    <source>
        <dbReference type="EMBL" id="PIR94022.1"/>
    </source>
</evidence>
<feature type="transmembrane region" description="Helical" evidence="1">
    <location>
        <begin position="23"/>
        <end position="41"/>
    </location>
</feature>
<gene>
    <name evidence="2" type="ORF">COT97_03590</name>
</gene>
<evidence type="ECO:0000313" key="3">
    <source>
        <dbReference type="Proteomes" id="UP000229901"/>
    </source>
</evidence>